<dbReference type="InterPro" id="IPR043128">
    <property type="entry name" value="Rev_trsase/Diguanyl_cyclase"/>
</dbReference>
<dbReference type="Pfam" id="PF17919">
    <property type="entry name" value="RT_RNaseH_2"/>
    <property type="match status" value="1"/>
</dbReference>
<dbReference type="PANTHER" id="PTHR37984:SF9">
    <property type="entry name" value="INTEGRASE CATALYTIC DOMAIN-CONTAINING PROTEIN"/>
    <property type="match status" value="1"/>
</dbReference>
<dbReference type="OMA" id="FNAVMKY"/>
<dbReference type="OrthoDB" id="775972at2759"/>
<dbReference type="InterPro" id="IPR012337">
    <property type="entry name" value="RNaseH-like_sf"/>
</dbReference>
<name>A0A1X7U1R4_AMPQE</name>
<dbReference type="Pfam" id="PF00665">
    <property type="entry name" value="rve"/>
    <property type="match status" value="1"/>
</dbReference>
<gene>
    <name evidence="4" type="primary">105314037</name>
</gene>
<dbReference type="Gene3D" id="1.10.340.70">
    <property type="match status" value="1"/>
</dbReference>
<dbReference type="Pfam" id="PF17921">
    <property type="entry name" value="Integrase_H2C2"/>
    <property type="match status" value="1"/>
</dbReference>
<evidence type="ECO:0000259" key="3">
    <source>
        <dbReference type="PROSITE" id="PS50994"/>
    </source>
</evidence>
<feature type="region of interest" description="Disordered" evidence="1">
    <location>
        <begin position="792"/>
        <end position="844"/>
    </location>
</feature>
<dbReference type="Gene3D" id="3.10.10.10">
    <property type="entry name" value="HIV Type 1 Reverse Transcriptase, subunit A, domain 1"/>
    <property type="match status" value="1"/>
</dbReference>
<dbReference type="EnsemblMetazoa" id="XM_011407944.2">
    <property type="protein sequence ID" value="XP_011406246.1"/>
    <property type="gene ID" value="LOC105314037"/>
</dbReference>
<dbReference type="GO" id="GO:0015074">
    <property type="term" value="P:DNA integration"/>
    <property type="evidence" value="ECO:0007669"/>
    <property type="project" value="InterPro"/>
</dbReference>
<evidence type="ECO:0000313" key="4">
    <source>
        <dbReference type="EnsemblMetazoa" id="Aqu2.1.21685_001"/>
    </source>
</evidence>
<dbReference type="InterPro" id="IPR036397">
    <property type="entry name" value="RNaseH_sf"/>
</dbReference>
<protein>
    <recommendedName>
        <fullName evidence="6">Integrase catalytic domain-containing protein</fullName>
    </recommendedName>
</protein>
<dbReference type="Gene3D" id="3.30.70.270">
    <property type="match status" value="2"/>
</dbReference>
<dbReference type="Gene3D" id="3.30.420.10">
    <property type="entry name" value="Ribonuclease H-like superfamily/Ribonuclease H"/>
    <property type="match status" value="1"/>
</dbReference>
<reference evidence="5" key="1">
    <citation type="journal article" date="2010" name="Nature">
        <title>The Amphimedon queenslandica genome and the evolution of animal complexity.</title>
        <authorList>
            <person name="Srivastava M."/>
            <person name="Simakov O."/>
            <person name="Chapman J."/>
            <person name="Fahey B."/>
            <person name="Gauthier M.E."/>
            <person name="Mitros T."/>
            <person name="Richards G.S."/>
            <person name="Conaco C."/>
            <person name="Dacre M."/>
            <person name="Hellsten U."/>
            <person name="Larroux C."/>
            <person name="Putnam N.H."/>
            <person name="Stanke M."/>
            <person name="Adamska M."/>
            <person name="Darling A."/>
            <person name="Degnan S.M."/>
            <person name="Oakley T.H."/>
            <person name="Plachetzki D.C."/>
            <person name="Zhai Y."/>
            <person name="Adamski M."/>
            <person name="Calcino A."/>
            <person name="Cummins S.F."/>
            <person name="Goodstein D.M."/>
            <person name="Harris C."/>
            <person name="Jackson D.J."/>
            <person name="Leys S.P."/>
            <person name="Shu S."/>
            <person name="Woodcroft B.J."/>
            <person name="Vervoort M."/>
            <person name="Kosik K.S."/>
            <person name="Manning G."/>
            <person name="Degnan B.M."/>
            <person name="Rokhsar D.S."/>
        </authorList>
    </citation>
    <scope>NUCLEOTIDE SEQUENCE [LARGE SCALE GENOMIC DNA]</scope>
</reference>
<dbReference type="eggNOG" id="KOG0017">
    <property type="taxonomic scope" value="Eukaryota"/>
</dbReference>
<reference evidence="4" key="2">
    <citation type="submission" date="2017-05" db="UniProtKB">
        <authorList>
            <consortium name="EnsemblMetazoa"/>
        </authorList>
    </citation>
    <scope>IDENTIFICATION</scope>
</reference>
<dbReference type="InterPro" id="IPR050951">
    <property type="entry name" value="Retrovirus_Pol_polyprotein"/>
</dbReference>
<dbReference type="FunFam" id="3.30.70.270:FF:000023">
    <property type="entry name" value="Pol"/>
    <property type="match status" value="1"/>
</dbReference>
<dbReference type="PROSITE" id="PS50878">
    <property type="entry name" value="RT_POL"/>
    <property type="match status" value="1"/>
</dbReference>
<dbReference type="PANTHER" id="PTHR37984">
    <property type="entry name" value="PROTEIN CBG26694"/>
    <property type="match status" value="1"/>
</dbReference>
<dbReference type="InterPro" id="IPR001584">
    <property type="entry name" value="Integrase_cat-core"/>
</dbReference>
<dbReference type="FunFam" id="3.10.20.370:FF:000001">
    <property type="entry name" value="Retrovirus-related Pol polyprotein from transposon 17.6-like protein"/>
    <property type="match status" value="1"/>
</dbReference>
<dbReference type="SUPFAM" id="SSF53098">
    <property type="entry name" value="Ribonuclease H-like"/>
    <property type="match status" value="1"/>
</dbReference>
<feature type="domain" description="Reverse transcriptase" evidence="2">
    <location>
        <begin position="4"/>
        <end position="181"/>
    </location>
</feature>
<dbReference type="PROSITE" id="PS50994">
    <property type="entry name" value="INTEGRASE"/>
    <property type="match status" value="1"/>
</dbReference>
<evidence type="ECO:0008006" key="6">
    <source>
        <dbReference type="Google" id="ProtNLM"/>
    </source>
</evidence>
<evidence type="ECO:0000313" key="5">
    <source>
        <dbReference type="Proteomes" id="UP000007879"/>
    </source>
</evidence>
<dbReference type="CDD" id="cd01647">
    <property type="entry name" value="RT_LTR"/>
    <property type="match status" value="1"/>
</dbReference>
<accession>A0A1X7U1R4</accession>
<dbReference type="Pfam" id="PF00078">
    <property type="entry name" value="RVT_1"/>
    <property type="match status" value="1"/>
</dbReference>
<dbReference type="FunFam" id="1.10.340.70:FF:000003">
    <property type="entry name" value="Protein CBG25708"/>
    <property type="match status" value="1"/>
</dbReference>
<sequence length="844" mass="95939">MARLGVISQIKEPTEWCAGMVPVRKKNGTVRICVDLTHLNQSVQRERHQLPAVEQVLAQLTGAKVFSKLDANSGFWQIPLAPESAILTTFITPFGRYQFHRLPFGITSAPEHFQRRMAELLSGIKGTVSMMDDVLVFGKDQKEHDYNLTEALTRIEKAGLTLNKEKCEFSKTTISFLGQVIDNTGVHPDPRKVSAIKNVPTPQTVGEVRRFLGMVNQLSKFIPNLAERTKSMRELLHKNRQWTWEEPQQEAFDAVKLASLLCTPALALYSSNAKTIVSADASSFGLGAVLLQEQKNGDVEPVAYISRSLSATEERYAQIEKEALAFTWACERFSDFLIGIQFSIQTDHKPLVPLFSTKRLEELPVRVQRFRIRMLRFHFSISHVPGKDLVIADMLSRAPEGTPNEQDLLLEEDTRAFIEYIMESLPASEIRLKEIEKEQKKDPVCAKIAQYCTKGWPDKASLSVSLKQYHSLSSEISIVNGLLMRNSRIIIPSKLRQQVLNQIHTGHQGLTKCRERARLSVWWPCLSQDIQRLIERCHSCRVSQEQRAEPLISSPFPELPWQKVGMDLFEFKKTTYLLIVDYYSRYIEVAKLRHLTAGEVVLQCKSIFARHGIPEEVISDNGPQFTAQSFSDFSCEYQFRHITSSPYHPMSNGEAERAVKTTKFLLKKEGDPYLALLAYRVTPLSNGYSPSQLLMGRTLRSTLPTTRENRKPHLPDCDVLKHIEEEQRRKQKDRFDCRHGVRDLPLLEPGDVVWLSDRHENGTVEEQVGPRSYQVVTLSGSYRRNRRNLVTLQQPNGNGSETVGESTHTENEPAVSETTTTTAPPLRRSTRITFKPLQYDPSAT</sequence>
<dbReference type="KEGG" id="aqu:105314037"/>
<dbReference type="CDD" id="cd09274">
    <property type="entry name" value="RNase_HI_RT_Ty3"/>
    <property type="match status" value="1"/>
</dbReference>
<feature type="domain" description="Integrase catalytic" evidence="3">
    <location>
        <begin position="556"/>
        <end position="712"/>
    </location>
</feature>
<organism evidence="4">
    <name type="scientific">Amphimedon queenslandica</name>
    <name type="common">Sponge</name>
    <dbReference type="NCBI Taxonomy" id="400682"/>
    <lineage>
        <taxon>Eukaryota</taxon>
        <taxon>Metazoa</taxon>
        <taxon>Porifera</taxon>
        <taxon>Demospongiae</taxon>
        <taxon>Heteroscleromorpha</taxon>
        <taxon>Haplosclerida</taxon>
        <taxon>Niphatidae</taxon>
        <taxon>Amphimedon</taxon>
    </lineage>
</organism>
<dbReference type="InParanoid" id="A0A1X7U1R4"/>
<dbReference type="InterPro" id="IPR041577">
    <property type="entry name" value="RT_RNaseH_2"/>
</dbReference>
<dbReference type="EnsemblMetazoa" id="Aqu2.1.21685_001">
    <property type="protein sequence ID" value="Aqu2.1.21685_001"/>
    <property type="gene ID" value="Aqu2.1.21685"/>
</dbReference>
<evidence type="ECO:0000259" key="2">
    <source>
        <dbReference type="PROSITE" id="PS50878"/>
    </source>
</evidence>
<dbReference type="InterPro" id="IPR000477">
    <property type="entry name" value="RT_dom"/>
</dbReference>
<dbReference type="InterPro" id="IPR043502">
    <property type="entry name" value="DNA/RNA_pol_sf"/>
</dbReference>
<dbReference type="FunFam" id="3.30.420.10:FF:000063">
    <property type="entry name" value="Retrovirus-related Pol polyprotein from transposon 297-like Protein"/>
    <property type="match status" value="1"/>
</dbReference>
<dbReference type="GO" id="GO:0003676">
    <property type="term" value="F:nucleic acid binding"/>
    <property type="evidence" value="ECO:0007669"/>
    <property type="project" value="InterPro"/>
</dbReference>
<dbReference type="AlphaFoldDB" id="A0A1X7U1R4"/>
<feature type="compositionally biased region" description="Polar residues" evidence="1">
    <location>
        <begin position="792"/>
        <end position="806"/>
    </location>
</feature>
<dbReference type="Proteomes" id="UP000007879">
    <property type="component" value="Unassembled WGS sequence"/>
</dbReference>
<evidence type="ECO:0000256" key="1">
    <source>
        <dbReference type="SAM" id="MobiDB-lite"/>
    </source>
</evidence>
<proteinExistence type="predicted"/>
<keyword evidence="5" id="KW-1185">Reference proteome</keyword>
<dbReference type="SUPFAM" id="SSF56672">
    <property type="entry name" value="DNA/RNA polymerases"/>
    <property type="match status" value="1"/>
</dbReference>
<dbReference type="InterPro" id="IPR041588">
    <property type="entry name" value="Integrase_H2C2"/>
</dbReference>